<dbReference type="Proteomes" id="UP000235672">
    <property type="component" value="Unassembled WGS sequence"/>
</dbReference>
<feature type="compositionally biased region" description="Polar residues" evidence="1">
    <location>
        <begin position="205"/>
        <end position="216"/>
    </location>
</feature>
<dbReference type="EMBL" id="KZ613476">
    <property type="protein sequence ID" value="PMD23028.1"/>
    <property type="molecule type" value="Genomic_DNA"/>
</dbReference>
<dbReference type="AlphaFoldDB" id="A0A2J6Q9S3"/>
<evidence type="ECO:0000256" key="1">
    <source>
        <dbReference type="SAM" id="MobiDB-lite"/>
    </source>
</evidence>
<name>A0A2J6Q9S3_9HELO</name>
<feature type="non-terminal residue" evidence="2">
    <location>
        <position position="414"/>
    </location>
</feature>
<accession>A0A2J6Q9S3</accession>
<dbReference type="STRING" id="1745343.A0A2J6Q9S3"/>
<feature type="compositionally biased region" description="Polar residues" evidence="1">
    <location>
        <begin position="268"/>
        <end position="282"/>
    </location>
</feature>
<feature type="region of interest" description="Disordered" evidence="1">
    <location>
        <begin position="205"/>
        <end position="414"/>
    </location>
</feature>
<feature type="compositionally biased region" description="Polar residues" evidence="1">
    <location>
        <begin position="316"/>
        <end position="326"/>
    </location>
</feature>
<keyword evidence="3" id="KW-1185">Reference proteome</keyword>
<evidence type="ECO:0000313" key="2">
    <source>
        <dbReference type="EMBL" id="PMD23028.1"/>
    </source>
</evidence>
<sequence length="414" mass="45278">MVLDNASTSNSSDADAYYAPADDIDQYADSQKPGEISYNIDTAGFPKPIPVIGRLLGYDNQFFTKHLFQKIAHTNPLIGRQLTQEEANAMGYYLAKQISIYSYGGPAGFAVGLWAAYNSRNTFRFAFYQPNLERFQPDVFPPRLGWLRGNNARLCWHAARASSYVLMGMLFSRFIFASYAGTVSAVGELSDPRLKGITAALQAKAQQRRGSLQPMQQGPAAEKQFPNHERQAATYEGSNSQDDASPTGGMFGEENTTGSPGNPEGNMARSTQNGGQWPTSVAPSPAPRQAPQEAEENFNTPFDAWDDASPTGGQGMTNSAAQTPQGSAWDRLRRGEKPTPIPPKSGPKPPQSQDPWARQQNETQKEQRQGSTVGDSFAFSKSEEERAYAKEEAQKDFDARVERERAGGDFSKGG</sequence>
<protein>
    <submittedName>
        <fullName evidence="2">Uncharacterized protein</fullName>
    </submittedName>
</protein>
<reference evidence="2 3" key="1">
    <citation type="submission" date="2016-05" db="EMBL/GenBank/DDBJ databases">
        <title>A degradative enzymes factory behind the ericoid mycorrhizal symbiosis.</title>
        <authorList>
            <consortium name="DOE Joint Genome Institute"/>
            <person name="Martino E."/>
            <person name="Morin E."/>
            <person name="Grelet G."/>
            <person name="Kuo A."/>
            <person name="Kohler A."/>
            <person name="Daghino S."/>
            <person name="Barry K."/>
            <person name="Choi C."/>
            <person name="Cichocki N."/>
            <person name="Clum A."/>
            <person name="Copeland A."/>
            <person name="Hainaut M."/>
            <person name="Haridas S."/>
            <person name="Labutti K."/>
            <person name="Lindquist E."/>
            <person name="Lipzen A."/>
            <person name="Khouja H.-R."/>
            <person name="Murat C."/>
            <person name="Ohm R."/>
            <person name="Olson A."/>
            <person name="Spatafora J."/>
            <person name="Veneault-Fourrey C."/>
            <person name="Henrissat B."/>
            <person name="Grigoriev I."/>
            <person name="Martin F."/>
            <person name="Perotto S."/>
        </authorList>
    </citation>
    <scope>NUCLEOTIDE SEQUENCE [LARGE SCALE GENOMIC DNA]</scope>
    <source>
        <strain evidence="2 3">UAMH 7357</strain>
    </source>
</reference>
<feature type="compositionally biased region" description="Polar residues" evidence="1">
    <location>
        <begin position="353"/>
        <end position="362"/>
    </location>
</feature>
<organism evidence="2 3">
    <name type="scientific">Hyaloscypha hepaticicola</name>
    <dbReference type="NCBI Taxonomy" id="2082293"/>
    <lineage>
        <taxon>Eukaryota</taxon>
        <taxon>Fungi</taxon>
        <taxon>Dikarya</taxon>
        <taxon>Ascomycota</taxon>
        <taxon>Pezizomycotina</taxon>
        <taxon>Leotiomycetes</taxon>
        <taxon>Helotiales</taxon>
        <taxon>Hyaloscyphaceae</taxon>
        <taxon>Hyaloscypha</taxon>
    </lineage>
</organism>
<dbReference type="OrthoDB" id="4204700at2759"/>
<feature type="compositionally biased region" description="Pro residues" evidence="1">
    <location>
        <begin position="339"/>
        <end position="352"/>
    </location>
</feature>
<gene>
    <name evidence="2" type="ORF">NA56DRAFT_546536</name>
</gene>
<feature type="compositionally biased region" description="Basic and acidic residues" evidence="1">
    <location>
        <begin position="381"/>
        <end position="407"/>
    </location>
</feature>
<evidence type="ECO:0000313" key="3">
    <source>
        <dbReference type="Proteomes" id="UP000235672"/>
    </source>
</evidence>
<proteinExistence type="predicted"/>